<name>A0A0N0P748_LEPSE</name>
<keyword evidence="2" id="KW-1185">Reference proteome</keyword>
<dbReference type="OMA" id="RAFCQND"/>
<evidence type="ECO:0000313" key="1">
    <source>
        <dbReference type="EMBL" id="KPI88386.1"/>
    </source>
</evidence>
<protein>
    <submittedName>
        <fullName evidence="1">Uncharacterized protein</fullName>
    </submittedName>
</protein>
<sequence length="251" mass="26857">MKNMCYTRILCCSTADTTELNQCIDSTTFTCNLTAVCASHAEDESWYPYTINNGLSVSCCQDGYTTTPAPAVPDFGFSDESDEDYVLRQGPLPQRTCDDSTSEGCVATNHFPSLVRAFCQDAIPPSYTNDYILQSAPHICCKYATAPASTKAYDSAVGTVKCGMDLLDLPRIGEFHCSMVGRAETICCNGVISSTVAEDSTATDSALGDNYTYTGNTCLFVPDIGDSAKYSDLSSVALVTVAAVTVMIDSF</sequence>
<evidence type="ECO:0000313" key="2">
    <source>
        <dbReference type="Proteomes" id="UP000038009"/>
    </source>
</evidence>
<dbReference type="EMBL" id="LJSK01000052">
    <property type="protein sequence ID" value="KPI88386.1"/>
    <property type="molecule type" value="Genomic_DNA"/>
</dbReference>
<proteinExistence type="predicted"/>
<dbReference type="OrthoDB" id="264636at2759"/>
<comment type="caution">
    <text evidence="1">The sequence shown here is derived from an EMBL/GenBank/DDBJ whole genome shotgun (WGS) entry which is preliminary data.</text>
</comment>
<dbReference type="Proteomes" id="UP000038009">
    <property type="component" value="Unassembled WGS sequence"/>
</dbReference>
<dbReference type="VEuPathDB" id="TriTrypDB:Lsey_0052_0090"/>
<organism evidence="1 2">
    <name type="scientific">Leptomonas seymouri</name>
    <dbReference type="NCBI Taxonomy" id="5684"/>
    <lineage>
        <taxon>Eukaryota</taxon>
        <taxon>Discoba</taxon>
        <taxon>Euglenozoa</taxon>
        <taxon>Kinetoplastea</taxon>
        <taxon>Metakinetoplastina</taxon>
        <taxon>Trypanosomatida</taxon>
        <taxon>Trypanosomatidae</taxon>
        <taxon>Leishmaniinae</taxon>
        <taxon>Leptomonas</taxon>
    </lineage>
</organism>
<dbReference type="AlphaFoldDB" id="A0A0N0P748"/>
<reference evidence="1 2" key="1">
    <citation type="journal article" date="2015" name="PLoS Pathog.">
        <title>Leptomonas seymouri: Adaptations to the Dixenous Life Cycle Analyzed by Genome Sequencing, Transcriptome Profiling and Co-infection with Leishmania donovani.</title>
        <authorList>
            <person name="Kraeva N."/>
            <person name="Butenko A."/>
            <person name="Hlavacova J."/>
            <person name="Kostygov A."/>
            <person name="Myskova J."/>
            <person name="Grybchuk D."/>
            <person name="Lestinova T."/>
            <person name="Votypka J."/>
            <person name="Volf P."/>
            <person name="Opperdoes F."/>
            <person name="Flegontov P."/>
            <person name="Lukes J."/>
            <person name="Yurchenko V."/>
        </authorList>
    </citation>
    <scope>NUCLEOTIDE SEQUENCE [LARGE SCALE GENOMIC DNA]</scope>
    <source>
        <strain evidence="1 2">ATCC 30220</strain>
    </source>
</reference>
<gene>
    <name evidence="1" type="ORF">ABL78_2505</name>
</gene>
<accession>A0A0N0P748</accession>